<evidence type="ECO:0000313" key="6">
    <source>
        <dbReference type="EMBL" id="SEL13087.1"/>
    </source>
</evidence>
<sequence length="249" mass="28641">MFNTHTKRIGPMQAPHRISGDRDTLERVNRELEPMDASARVNWALGCFGKRIVLSSSFGAQAAVMLHLVTQARPGIPVILVDTGHLFPETYRFVDELTEQLDLNLQVYRSPLSSAWQEARFGRLWEQGLEGLKHYNRINKVEPMQRALNEQGADAWLAGLRRQQSETRAGLEVVAWQNGRAKIHPIIDWTDRDVHQYLTRHGLPYHPLWHQGYLSIGDVHSTRSVHEIENSEQMRFFGLKRECGLHEHA</sequence>
<dbReference type="InterPro" id="IPR011800">
    <property type="entry name" value="PAPS_reductase_CysH"/>
</dbReference>
<dbReference type="GO" id="GO:0019379">
    <property type="term" value="P:sulfate assimilation, phosphoadenylyl sulfate reduction by phosphoadenylyl-sulfate reductase (thioredoxin)"/>
    <property type="evidence" value="ECO:0007669"/>
    <property type="project" value="UniProtKB-UniRule"/>
</dbReference>
<dbReference type="Proteomes" id="UP000199256">
    <property type="component" value="Unassembled WGS sequence"/>
</dbReference>
<dbReference type="Pfam" id="PF01507">
    <property type="entry name" value="PAPS_reduct"/>
    <property type="match status" value="1"/>
</dbReference>
<keyword evidence="2 3" id="KW-0560">Oxidoreductase</keyword>
<dbReference type="NCBIfam" id="TIGR02057">
    <property type="entry name" value="PAPS_reductase"/>
    <property type="match status" value="1"/>
</dbReference>
<dbReference type="Gene3D" id="3.40.50.620">
    <property type="entry name" value="HUPs"/>
    <property type="match status" value="1"/>
</dbReference>
<feature type="domain" description="Phosphoadenosine phosphosulphate reductase" evidence="5">
    <location>
        <begin position="52"/>
        <end position="223"/>
    </location>
</feature>
<dbReference type="InterPro" id="IPR014729">
    <property type="entry name" value="Rossmann-like_a/b/a_fold"/>
</dbReference>
<evidence type="ECO:0000259" key="5">
    <source>
        <dbReference type="Pfam" id="PF01507"/>
    </source>
</evidence>
<dbReference type="STRING" id="1396821.SAMN05444515_1104"/>
<evidence type="ECO:0000256" key="3">
    <source>
        <dbReference type="HAMAP-Rule" id="MF_00063"/>
    </source>
</evidence>
<dbReference type="NCBIfam" id="NF002537">
    <property type="entry name" value="PRK02090.1"/>
    <property type="match status" value="1"/>
</dbReference>
<dbReference type="EMBL" id="FOAA01000010">
    <property type="protein sequence ID" value="SEL13087.1"/>
    <property type="molecule type" value="Genomic_DNA"/>
</dbReference>
<dbReference type="CDD" id="cd23945">
    <property type="entry name" value="PAPS_reductase"/>
    <property type="match status" value="1"/>
</dbReference>
<dbReference type="PANTHER" id="PTHR46509:SF1">
    <property type="entry name" value="PHOSPHOADENOSINE PHOSPHOSULFATE REDUCTASE"/>
    <property type="match status" value="1"/>
</dbReference>
<dbReference type="InterPro" id="IPR004511">
    <property type="entry name" value="PAPS/APS_Rdtase"/>
</dbReference>
<dbReference type="UniPathway" id="UPA00140">
    <property type="reaction ID" value="UER00206"/>
</dbReference>
<comment type="function">
    <text evidence="3">Catalyzes the formation of sulfite from phosphoadenosine 5'-phosphosulfate (PAPS) using thioredoxin as an electron donor.</text>
</comment>
<dbReference type="NCBIfam" id="TIGR00434">
    <property type="entry name" value="cysH"/>
    <property type="match status" value="1"/>
</dbReference>
<comment type="similarity">
    <text evidence="1 3">Belongs to the PAPS reductase family. CysH subfamily.</text>
</comment>
<dbReference type="GO" id="GO:0070814">
    <property type="term" value="P:hydrogen sulfide biosynthetic process"/>
    <property type="evidence" value="ECO:0007669"/>
    <property type="project" value="UniProtKB-UniRule"/>
</dbReference>
<dbReference type="PIRSF" id="PIRSF000857">
    <property type="entry name" value="PAPS_reductase"/>
    <property type="match status" value="1"/>
</dbReference>
<comment type="catalytic activity">
    <reaction evidence="3">
        <text>[thioredoxin]-disulfide + sulfite + adenosine 3',5'-bisphosphate + 2 H(+) = [thioredoxin]-dithiol + 3'-phosphoadenylyl sulfate</text>
        <dbReference type="Rhea" id="RHEA:11724"/>
        <dbReference type="Rhea" id="RHEA-COMP:10698"/>
        <dbReference type="Rhea" id="RHEA-COMP:10700"/>
        <dbReference type="ChEBI" id="CHEBI:15378"/>
        <dbReference type="ChEBI" id="CHEBI:17359"/>
        <dbReference type="ChEBI" id="CHEBI:29950"/>
        <dbReference type="ChEBI" id="CHEBI:50058"/>
        <dbReference type="ChEBI" id="CHEBI:58339"/>
        <dbReference type="ChEBI" id="CHEBI:58343"/>
        <dbReference type="EC" id="1.8.4.8"/>
    </reaction>
</comment>
<dbReference type="GO" id="GO:0005737">
    <property type="term" value="C:cytoplasm"/>
    <property type="evidence" value="ECO:0007669"/>
    <property type="project" value="UniProtKB-SubCell"/>
</dbReference>
<name>A0A1H7MR45_9GAMM</name>
<dbReference type="InterPro" id="IPR002500">
    <property type="entry name" value="PAPS_reduct_dom"/>
</dbReference>
<dbReference type="HAMAP" id="MF_00063">
    <property type="entry name" value="CysH"/>
    <property type="match status" value="1"/>
</dbReference>
<comment type="pathway">
    <text evidence="3">Sulfur metabolism; hydrogen sulfide biosynthesis; sulfite from sulfate: step 3/3.</text>
</comment>
<keyword evidence="7" id="KW-1185">Reference proteome</keyword>
<comment type="subcellular location">
    <subcellularLocation>
        <location evidence="3">Cytoplasm</location>
    </subcellularLocation>
</comment>
<dbReference type="SUPFAM" id="SSF52402">
    <property type="entry name" value="Adenine nucleotide alpha hydrolases-like"/>
    <property type="match status" value="1"/>
</dbReference>
<proteinExistence type="inferred from homology"/>
<organism evidence="6 7">
    <name type="scientific">Ectothiorhodospira marina</name>
    <dbReference type="NCBI Taxonomy" id="1396821"/>
    <lineage>
        <taxon>Bacteria</taxon>
        <taxon>Pseudomonadati</taxon>
        <taxon>Pseudomonadota</taxon>
        <taxon>Gammaproteobacteria</taxon>
        <taxon>Chromatiales</taxon>
        <taxon>Ectothiorhodospiraceae</taxon>
        <taxon>Ectothiorhodospira</taxon>
    </lineage>
</organism>
<reference evidence="7" key="1">
    <citation type="submission" date="2016-10" db="EMBL/GenBank/DDBJ databases">
        <authorList>
            <person name="Varghese N."/>
            <person name="Submissions S."/>
        </authorList>
    </citation>
    <scope>NUCLEOTIDE SEQUENCE [LARGE SCALE GENOMIC DNA]</scope>
    <source>
        <strain evidence="7">DSM 241</strain>
    </source>
</reference>
<accession>A0A1H7MR45</accession>
<feature type="region of interest" description="Disordered" evidence="4">
    <location>
        <begin position="1"/>
        <end position="22"/>
    </location>
</feature>
<gene>
    <name evidence="3" type="primary">cysH</name>
    <name evidence="6" type="ORF">SAMN05444515_1104</name>
</gene>
<evidence type="ECO:0000256" key="2">
    <source>
        <dbReference type="ARBA" id="ARBA00023002"/>
    </source>
</evidence>
<protein>
    <recommendedName>
        <fullName evidence="3">Phosphoadenosine 5'-phosphosulfate reductase</fullName>
        <shortName evidence="3">PAPS reductase</shortName>
        <ecNumber evidence="3">1.8.4.8</ecNumber>
    </recommendedName>
    <alternativeName>
        <fullName evidence="3">3'-phosphoadenylylsulfate reductase</fullName>
    </alternativeName>
    <alternativeName>
        <fullName evidence="3">PAPS reductase, thioredoxin dependent</fullName>
    </alternativeName>
    <alternativeName>
        <fullName evidence="3">PAPS sulfotransferase</fullName>
    </alternativeName>
    <alternativeName>
        <fullName evidence="3">PAdoPS reductase</fullName>
    </alternativeName>
</protein>
<dbReference type="EC" id="1.8.4.8" evidence="3"/>
<dbReference type="GO" id="GO:0004604">
    <property type="term" value="F:phosphoadenylyl-sulfate reductase (thioredoxin) activity"/>
    <property type="evidence" value="ECO:0007669"/>
    <property type="project" value="UniProtKB-UniRule"/>
</dbReference>
<evidence type="ECO:0000256" key="4">
    <source>
        <dbReference type="SAM" id="MobiDB-lite"/>
    </source>
</evidence>
<comment type="caution">
    <text evidence="3">Lacks conserved residue(s) required for the propagation of feature annotation.</text>
</comment>
<feature type="active site" description="Nucleophile; cysteine thiosulfonate intermediate" evidence="3">
    <location>
        <position position="243"/>
    </location>
</feature>
<evidence type="ECO:0000256" key="1">
    <source>
        <dbReference type="ARBA" id="ARBA00009732"/>
    </source>
</evidence>
<dbReference type="PANTHER" id="PTHR46509">
    <property type="entry name" value="PHOSPHOADENOSINE PHOSPHOSULFATE REDUCTASE"/>
    <property type="match status" value="1"/>
</dbReference>
<keyword evidence="3" id="KW-0963">Cytoplasm</keyword>
<evidence type="ECO:0000313" key="7">
    <source>
        <dbReference type="Proteomes" id="UP000199256"/>
    </source>
</evidence>
<dbReference type="AlphaFoldDB" id="A0A1H7MR45"/>